<feature type="domain" description="PB1-like" evidence="1">
    <location>
        <begin position="32"/>
        <end position="96"/>
    </location>
</feature>
<name>A0AAN9M2Z3_CANGL</name>
<proteinExistence type="predicted"/>
<dbReference type="InterPro" id="IPR058594">
    <property type="entry name" value="PB1-like_dom_pln"/>
</dbReference>
<dbReference type="Pfam" id="PF26130">
    <property type="entry name" value="PB1-like"/>
    <property type="match status" value="1"/>
</dbReference>
<dbReference type="EMBL" id="JAYMYQ010000003">
    <property type="protein sequence ID" value="KAK7344407.1"/>
    <property type="molecule type" value="Genomic_DNA"/>
</dbReference>
<dbReference type="Proteomes" id="UP001367508">
    <property type="component" value="Unassembled WGS sequence"/>
</dbReference>
<dbReference type="AlphaFoldDB" id="A0AAN9M2Z3"/>
<accession>A0AAN9M2Z3</accession>
<comment type="caution">
    <text evidence="2">The sequence shown here is derived from an EMBL/GenBank/DDBJ whole genome shotgun (WGS) entry which is preliminary data.</text>
</comment>
<evidence type="ECO:0000313" key="3">
    <source>
        <dbReference type="Proteomes" id="UP001367508"/>
    </source>
</evidence>
<protein>
    <recommendedName>
        <fullName evidence="1">PB1-like domain-containing protein</fullName>
    </recommendedName>
</protein>
<evidence type="ECO:0000313" key="2">
    <source>
        <dbReference type="EMBL" id="KAK7344407.1"/>
    </source>
</evidence>
<gene>
    <name evidence="2" type="ORF">VNO77_13960</name>
</gene>
<reference evidence="2 3" key="1">
    <citation type="submission" date="2024-01" db="EMBL/GenBank/DDBJ databases">
        <title>The genomes of 5 underutilized Papilionoideae crops provide insights into root nodulation and disease resistanc.</title>
        <authorList>
            <person name="Jiang F."/>
        </authorList>
    </citation>
    <scope>NUCLEOTIDE SEQUENCE [LARGE SCALE GENOMIC DNA]</scope>
    <source>
        <strain evidence="2">LVBAO_FW01</strain>
        <tissue evidence="2">Leaves</tissue>
    </source>
</reference>
<organism evidence="2 3">
    <name type="scientific">Canavalia gladiata</name>
    <name type="common">Sword bean</name>
    <name type="synonym">Dolichos gladiatus</name>
    <dbReference type="NCBI Taxonomy" id="3824"/>
    <lineage>
        <taxon>Eukaryota</taxon>
        <taxon>Viridiplantae</taxon>
        <taxon>Streptophyta</taxon>
        <taxon>Embryophyta</taxon>
        <taxon>Tracheophyta</taxon>
        <taxon>Spermatophyta</taxon>
        <taxon>Magnoliopsida</taxon>
        <taxon>eudicotyledons</taxon>
        <taxon>Gunneridae</taxon>
        <taxon>Pentapetalae</taxon>
        <taxon>rosids</taxon>
        <taxon>fabids</taxon>
        <taxon>Fabales</taxon>
        <taxon>Fabaceae</taxon>
        <taxon>Papilionoideae</taxon>
        <taxon>50 kb inversion clade</taxon>
        <taxon>NPAAA clade</taxon>
        <taxon>indigoferoid/millettioid clade</taxon>
        <taxon>Phaseoleae</taxon>
        <taxon>Canavalia</taxon>
    </lineage>
</organism>
<keyword evidence="3" id="KW-1185">Reference proteome</keyword>
<evidence type="ECO:0000259" key="1">
    <source>
        <dbReference type="Pfam" id="PF26130"/>
    </source>
</evidence>
<sequence length="139" mass="16296">MNDIHGKVEDQMMGFGASRGFANRSHNVAFCNIDIYIHHGENFMIEKSERKRYRYNKVKVWEDCDEDTLDVFIFEKFVEHLGYMNLKNVFWYNPVVAKMNEGQINVYYEHAMEEVDLEVMLKNVEEGAVDETTNVEGVG</sequence>